<proteinExistence type="predicted"/>
<dbReference type="EMBL" id="JBHLSV010000011">
    <property type="protein sequence ID" value="MFC0674386.1"/>
    <property type="molecule type" value="Genomic_DNA"/>
</dbReference>
<dbReference type="Gene3D" id="1.10.600.10">
    <property type="entry name" value="Farnesyl Diphosphate Synthase"/>
    <property type="match status" value="1"/>
</dbReference>
<evidence type="ECO:0000313" key="3">
    <source>
        <dbReference type="EMBL" id="MFC0674386.1"/>
    </source>
</evidence>
<dbReference type="SFLD" id="SFLDS00005">
    <property type="entry name" value="Isoprenoid_Synthase_Type_I"/>
    <property type="match status" value="1"/>
</dbReference>
<dbReference type="SUPFAM" id="SSF48576">
    <property type="entry name" value="Terpenoid synthases"/>
    <property type="match status" value="1"/>
</dbReference>
<name>A0ABV6RC75_9MICO</name>
<dbReference type="CDD" id="cd00683">
    <property type="entry name" value="Trans_IPPS_HH"/>
    <property type="match status" value="1"/>
</dbReference>
<comment type="caution">
    <text evidence="3">The sequence shown here is derived from an EMBL/GenBank/DDBJ whole genome shotgun (WGS) entry which is preliminary data.</text>
</comment>
<evidence type="ECO:0000256" key="2">
    <source>
        <dbReference type="ARBA" id="ARBA00022679"/>
    </source>
</evidence>
<dbReference type="InterPro" id="IPR033904">
    <property type="entry name" value="Trans_IPPS_HH"/>
</dbReference>
<dbReference type="RefSeq" id="WP_376980431.1">
    <property type="nucleotide sequence ID" value="NZ_JBHLSV010000011.1"/>
</dbReference>
<protein>
    <submittedName>
        <fullName evidence="3">Phytoene/squalene synthase family protein</fullName>
    </submittedName>
</protein>
<dbReference type="PANTHER" id="PTHR31480">
    <property type="entry name" value="BIFUNCTIONAL LYCOPENE CYCLASE/PHYTOENE SYNTHASE"/>
    <property type="match status" value="1"/>
</dbReference>
<evidence type="ECO:0000256" key="1">
    <source>
        <dbReference type="ARBA" id="ARBA00004684"/>
    </source>
</evidence>
<dbReference type="PROSITE" id="PS01045">
    <property type="entry name" value="SQUALEN_PHYTOEN_SYN_2"/>
    <property type="match status" value="1"/>
</dbReference>
<keyword evidence="2" id="KW-0808">Transferase</keyword>
<accession>A0ABV6RC75</accession>
<dbReference type="Pfam" id="PF00494">
    <property type="entry name" value="SQS_PSY"/>
    <property type="match status" value="1"/>
</dbReference>
<dbReference type="InterPro" id="IPR008949">
    <property type="entry name" value="Isoprenoid_synthase_dom_sf"/>
</dbReference>
<dbReference type="SFLD" id="SFLDG01018">
    <property type="entry name" value="Squalene/Phytoene_Synthase_Lik"/>
    <property type="match status" value="1"/>
</dbReference>
<organism evidence="3 4">
    <name type="scientific">Brachybacterium hainanense</name>
    <dbReference type="NCBI Taxonomy" id="1541174"/>
    <lineage>
        <taxon>Bacteria</taxon>
        <taxon>Bacillati</taxon>
        <taxon>Actinomycetota</taxon>
        <taxon>Actinomycetes</taxon>
        <taxon>Micrococcales</taxon>
        <taxon>Dermabacteraceae</taxon>
        <taxon>Brachybacterium</taxon>
    </lineage>
</organism>
<dbReference type="InterPro" id="IPR044843">
    <property type="entry name" value="Trans_IPPS_bact-type"/>
</dbReference>
<dbReference type="Proteomes" id="UP001589793">
    <property type="component" value="Unassembled WGS sequence"/>
</dbReference>
<evidence type="ECO:0000313" key="4">
    <source>
        <dbReference type="Proteomes" id="UP001589793"/>
    </source>
</evidence>
<gene>
    <name evidence="3" type="ORF">ACFFF6_10520</name>
</gene>
<comment type="pathway">
    <text evidence="1">Carotenoid biosynthesis; phytoene biosynthesis.</text>
</comment>
<reference evidence="3 4" key="1">
    <citation type="submission" date="2024-09" db="EMBL/GenBank/DDBJ databases">
        <authorList>
            <person name="Sun Q."/>
            <person name="Mori K."/>
        </authorList>
    </citation>
    <scope>NUCLEOTIDE SEQUENCE [LARGE SCALE GENOMIC DNA]</scope>
    <source>
        <strain evidence="3 4">CICC 10874</strain>
    </source>
</reference>
<sequence length="301" mass="32184">MVSSLDATAAADYRDVALAAADCVIRRYSTSFALSTRLLRGPVRSRVRCVYALVRVADEIVDGAASGSGLGPEQIAVSLDGLEARVEAALEDGFSSDLVVHAFADAARRTGIGTELTRPFFASMRMDLERAEHTPETYSRYVHGSAEVVGLMCLSVFTTDRSPVPVPPDPRLAEGARRLGAAFQTVNFLRDLHADAGSRGRSYLPGIDPSRLTDAQRDRVLASIDADLAAARAVIPMLPGSSRTAVLAAHSLFAELADRLRETPAAQLRSGRVRVPDGRKARLLARALVQGRTGCSTRRAA</sequence>
<dbReference type="InterPro" id="IPR019845">
    <property type="entry name" value="Squalene/phytoene_synthase_CS"/>
</dbReference>
<keyword evidence="4" id="KW-1185">Reference proteome</keyword>
<dbReference type="SFLD" id="SFLDG01212">
    <property type="entry name" value="Phytoene_synthase_like"/>
    <property type="match status" value="1"/>
</dbReference>
<dbReference type="InterPro" id="IPR002060">
    <property type="entry name" value="Squ/phyt_synthse"/>
</dbReference>